<evidence type="ECO:0000313" key="4">
    <source>
        <dbReference type="Proteomes" id="UP000193380"/>
    </source>
</evidence>
<reference evidence="3" key="1">
    <citation type="journal article" date="2014" name="Nat. Commun.">
        <title>The rainbow trout genome provides novel insights into evolution after whole-genome duplication in vertebrates.</title>
        <authorList>
            <person name="Berthelot C."/>
            <person name="Brunet F."/>
            <person name="Chalopin D."/>
            <person name="Juanchich A."/>
            <person name="Bernard M."/>
            <person name="Noel B."/>
            <person name="Bento P."/>
            <person name="Da Silva C."/>
            <person name="Labadie K."/>
            <person name="Alberti A."/>
            <person name="Aury J.M."/>
            <person name="Louis A."/>
            <person name="Dehais P."/>
            <person name="Bardou P."/>
            <person name="Montfort J."/>
            <person name="Klopp C."/>
            <person name="Cabau C."/>
            <person name="Gaspin C."/>
            <person name="Thorgaard G.H."/>
            <person name="Boussaha M."/>
            <person name="Quillet E."/>
            <person name="Guyomard R."/>
            <person name="Galiana D."/>
            <person name="Bobe J."/>
            <person name="Volff J.N."/>
            <person name="Genet C."/>
            <person name="Wincker P."/>
            <person name="Jaillon O."/>
            <person name="Roest Crollius H."/>
            <person name="Guiguen Y."/>
        </authorList>
    </citation>
    <scope>NUCLEOTIDE SEQUENCE [LARGE SCALE GENOMIC DNA]</scope>
</reference>
<evidence type="ECO:0000256" key="1">
    <source>
        <dbReference type="SAM" id="SignalP"/>
    </source>
</evidence>
<dbReference type="GO" id="GO:0042383">
    <property type="term" value="C:sarcolemma"/>
    <property type="evidence" value="ECO:0007669"/>
    <property type="project" value="TreeGrafter"/>
</dbReference>
<dbReference type="AlphaFoldDB" id="A0A060YZK9"/>
<dbReference type="GO" id="GO:0034704">
    <property type="term" value="C:calcium channel complex"/>
    <property type="evidence" value="ECO:0007669"/>
    <property type="project" value="TreeGrafter"/>
</dbReference>
<gene>
    <name evidence="3" type="ORF">GSONMT00034975001</name>
</gene>
<dbReference type="GO" id="GO:0005219">
    <property type="term" value="F:ryanodine-sensitive calcium-release channel activity"/>
    <property type="evidence" value="ECO:0007669"/>
    <property type="project" value="TreeGrafter"/>
</dbReference>
<dbReference type="Pfam" id="PF02026">
    <property type="entry name" value="RyR"/>
    <property type="match status" value="1"/>
</dbReference>
<feature type="chain" id="PRO_5001596702" description="Ryanodine receptor Ryr domain-containing protein" evidence="1">
    <location>
        <begin position="21"/>
        <end position="226"/>
    </location>
</feature>
<name>A0A060YZK9_ONCMY</name>
<dbReference type="GO" id="GO:0030018">
    <property type="term" value="C:Z disc"/>
    <property type="evidence" value="ECO:0007669"/>
    <property type="project" value="TreeGrafter"/>
</dbReference>
<dbReference type="Proteomes" id="UP000193380">
    <property type="component" value="Unassembled WGS sequence"/>
</dbReference>
<evidence type="ECO:0000313" key="3">
    <source>
        <dbReference type="EMBL" id="CDQ94914.1"/>
    </source>
</evidence>
<feature type="domain" description="Ryanodine receptor Ryr" evidence="2">
    <location>
        <begin position="157"/>
        <end position="201"/>
    </location>
</feature>
<dbReference type="GO" id="GO:0033017">
    <property type="term" value="C:sarcoplasmic reticulum membrane"/>
    <property type="evidence" value="ECO:0007669"/>
    <property type="project" value="TreeGrafter"/>
</dbReference>
<dbReference type="Gene3D" id="1.10.490.160">
    <property type="match status" value="1"/>
</dbReference>
<dbReference type="GO" id="GO:0006941">
    <property type="term" value="P:striated muscle contraction"/>
    <property type="evidence" value="ECO:0007669"/>
    <property type="project" value="TreeGrafter"/>
</dbReference>
<organism evidence="3 4">
    <name type="scientific">Oncorhynchus mykiss</name>
    <name type="common">Rainbow trout</name>
    <name type="synonym">Salmo gairdneri</name>
    <dbReference type="NCBI Taxonomy" id="8022"/>
    <lineage>
        <taxon>Eukaryota</taxon>
        <taxon>Metazoa</taxon>
        <taxon>Chordata</taxon>
        <taxon>Craniata</taxon>
        <taxon>Vertebrata</taxon>
        <taxon>Euteleostomi</taxon>
        <taxon>Actinopterygii</taxon>
        <taxon>Neopterygii</taxon>
        <taxon>Teleostei</taxon>
        <taxon>Protacanthopterygii</taxon>
        <taxon>Salmoniformes</taxon>
        <taxon>Salmonidae</taxon>
        <taxon>Salmoninae</taxon>
        <taxon>Oncorhynchus</taxon>
    </lineage>
</organism>
<reference evidence="3" key="2">
    <citation type="submission" date="2014-03" db="EMBL/GenBank/DDBJ databases">
        <authorList>
            <person name="Genoscope - CEA"/>
        </authorList>
    </citation>
    <scope>NUCLEOTIDE SEQUENCE</scope>
</reference>
<dbReference type="PANTHER" id="PTHR46399">
    <property type="entry name" value="B30.2/SPRY DOMAIN-CONTAINING PROTEIN"/>
    <property type="match status" value="1"/>
</dbReference>
<keyword evidence="1" id="KW-0732">Signal</keyword>
<sequence>MGSAVFSLSLPYCLLFLSLSLPHSAPLSLSLSLSVCPLLTQLPLSKRAAERDRTRERDKVTDSLEDFLISICYLTPLFPLSLCYLTPLSPLSLFITSPLCFPCLCLSPPIQKFDSDLFKTGMACLSATAGALPPDYVDASPGATLEKQASVDAHGNFDPKPINTANISLPEKLDYIANKFAEHSHVKWSSEKVLQPQQLGSDTVFPVYKFKCKLKSEVYIHFGWSH</sequence>
<accession>A0A060YZK9</accession>
<dbReference type="GO" id="GO:0014808">
    <property type="term" value="P:release of sequestered calcium ion into cytosol by sarcoplasmic reticulum"/>
    <property type="evidence" value="ECO:0007669"/>
    <property type="project" value="TreeGrafter"/>
</dbReference>
<protein>
    <recommendedName>
        <fullName evidence="2">Ryanodine receptor Ryr domain-containing protein</fullName>
    </recommendedName>
</protein>
<dbReference type="GO" id="GO:0005790">
    <property type="term" value="C:smooth endoplasmic reticulum"/>
    <property type="evidence" value="ECO:0007669"/>
    <property type="project" value="TreeGrafter"/>
</dbReference>
<dbReference type="InterPro" id="IPR003032">
    <property type="entry name" value="Ryanodine_rcpt"/>
</dbReference>
<dbReference type="EMBL" id="FR919053">
    <property type="protein sequence ID" value="CDQ94914.1"/>
    <property type="molecule type" value="Genomic_DNA"/>
</dbReference>
<dbReference type="InterPro" id="IPR015925">
    <property type="entry name" value="Ryanodine_IP3_receptor"/>
</dbReference>
<feature type="signal peptide" evidence="1">
    <location>
        <begin position="1"/>
        <end position="20"/>
    </location>
</feature>
<dbReference type="PaxDb" id="8022-A0A060YZK9"/>
<dbReference type="PANTHER" id="PTHR46399:SF9">
    <property type="entry name" value="RYANODINE RECEPTOR 3"/>
    <property type="match status" value="1"/>
</dbReference>
<dbReference type="STRING" id="8022.A0A060YZK9"/>
<proteinExistence type="predicted"/>
<evidence type="ECO:0000259" key="2">
    <source>
        <dbReference type="Pfam" id="PF02026"/>
    </source>
</evidence>